<evidence type="ECO:0000256" key="1">
    <source>
        <dbReference type="SAM" id="Phobius"/>
    </source>
</evidence>
<feature type="transmembrane region" description="Helical" evidence="1">
    <location>
        <begin position="53"/>
        <end position="73"/>
    </location>
</feature>
<dbReference type="Proteomes" id="UP000702954">
    <property type="component" value="Unassembled WGS sequence"/>
</dbReference>
<dbReference type="RefSeq" id="WP_158547693.1">
    <property type="nucleotide sequence ID" value="NZ_BHEO01000005.1"/>
</dbReference>
<proteinExistence type="predicted"/>
<accession>A0A4V2UNU1</accession>
<evidence type="ECO:0000313" key="3">
    <source>
        <dbReference type="EMBL" id="TCS63351.1"/>
    </source>
</evidence>
<keyword evidence="1" id="KW-0472">Membrane</keyword>
<comment type="caution">
    <text evidence="3">The sequence shown here is derived from an EMBL/GenBank/DDBJ whole genome shotgun (WGS) entry which is preliminary data.</text>
</comment>
<evidence type="ECO:0000313" key="5">
    <source>
        <dbReference type="Proteomes" id="UP000702954"/>
    </source>
</evidence>
<dbReference type="AlphaFoldDB" id="A0A4V2UNU1"/>
<dbReference type="EMBL" id="BHEO01000005">
    <property type="protein sequence ID" value="GBU04878.1"/>
    <property type="molecule type" value="Genomic_DNA"/>
</dbReference>
<name>A0A4V2UNU1_9FIRM</name>
<evidence type="ECO:0000313" key="4">
    <source>
        <dbReference type="Proteomes" id="UP000294613"/>
    </source>
</evidence>
<keyword evidence="5" id="KW-1185">Reference proteome</keyword>
<keyword evidence="1" id="KW-1133">Transmembrane helix</keyword>
<evidence type="ECO:0000313" key="2">
    <source>
        <dbReference type="EMBL" id="GBU04878.1"/>
    </source>
</evidence>
<dbReference type="EMBL" id="SLZV01000029">
    <property type="protein sequence ID" value="TCS63351.1"/>
    <property type="molecule type" value="Genomic_DNA"/>
</dbReference>
<sequence length="127" mass="14772">MKLDLNKDFEKAYPQTYWKGMSMEELVTIGLFLPVVLGVAGLLWYYQKIPLQIGVYLGIFAGLPVAFLGLFKYQGMSVWQLYKEWSYCQKTRKLCGENKTEGIWKEQPLFSMTNREAKSRKREKGGK</sequence>
<gene>
    <name evidence="3" type="ORF">EDD74_12915</name>
    <name evidence="2" type="ORF">FAEUMB_14190</name>
</gene>
<protein>
    <submittedName>
        <fullName evidence="3">PrgI family protein</fullName>
    </submittedName>
</protein>
<organism evidence="3 4">
    <name type="scientific">Faecalimonas umbilicata</name>
    <dbReference type="NCBI Taxonomy" id="1912855"/>
    <lineage>
        <taxon>Bacteria</taxon>
        <taxon>Bacillati</taxon>
        <taxon>Bacillota</taxon>
        <taxon>Clostridia</taxon>
        <taxon>Lachnospirales</taxon>
        <taxon>Lachnospiraceae</taxon>
        <taxon>Faecalimonas</taxon>
    </lineage>
</organism>
<dbReference type="Proteomes" id="UP000294613">
    <property type="component" value="Unassembled WGS sequence"/>
</dbReference>
<reference evidence="2 5" key="1">
    <citation type="journal article" date="2018" name="Int. J. Syst. Evol. Microbiol.">
        <title>Draft Genome Sequence of Faecalimonas umbilicata JCM 30896T, an Acetate-Producing Bacterium Isolated from Human Feces.</title>
        <authorList>
            <person name="Sakamoto M."/>
            <person name="Ikeyama N."/>
            <person name="Yuki M."/>
            <person name="Ohkuma M."/>
        </authorList>
    </citation>
    <scope>NUCLEOTIDE SEQUENCE [LARGE SCALE GENOMIC DNA]</scope>
    <source>
        <strain evidence="2 5">EGH7</strain>
    </source>
</reference>
<reference evidence="3 4" key="2">
    <citation type="submission" date="2019-03" db="EMBL/GenBank/DDBJ databases">
        <title>Genomic Encyclopedia of Type Strains, Phase IV (KMG-IV): sequencing the most valuable type-strain genomes for metagenomic binning, comparative biology and taxonomic classification.</title>
        <authorList>
            <person name="Goeker M."/>
        </authorList>
    </citation>
    <scope>NUCLEOTIDE SEQUENCE [LARGE SCALE GENOMIC DNA]</scope>
    <source>
        <strain evidence="3 4">DSM 103426</strain>
    </source>
</reference>
<feature type="transmembrane region" description="Helical" evidence="1">
    <location>
        <begin position="26"/>
        <end position="47"/>
    </location>
</feature>
<keyword evidence="1" id="KW-0812">Transmembrane</keyword>